<gene>
    <name evidence="1" type="ORF">HG15A2_16740</name>
</gene>
<proteinExistence type="predicted"/>
<evidence type="ECO:0000313" key="2">
    <source>
        <dbReference type="Proteomes" id="UP000319852"/>
    </source>
</evidence>
<sequence length="152" mass="17492">MAKIAEKSPRYRSKKVICKDVAEIMASQSLHYGTKHVVLAQTVWAWSEFHGKYEGCPFWSEKALASDRIATEFIHEHAVPKSVIIKMLFDLKNPTPEKVEDILSSFCVGVVVTREEDRTLNQNGLRLKMPEDWDGDDRWARYQKVGIVPKKM</sequence>
<dbReference type="EMBL" id="CP036263">
    <property type="protein sequence ID" value="QDS98398.1"/>
    <property type="molecule type" value="Genomic_DNA"/>
</dbReference>
<dbReference type="Proteomes" id="UP000319852">
    <property type="component" value="Chromosome"/>
</dbReference>
<dbReference type="OrthoDB" id="2967597at2"/>
<reference evidence="1 2" key="1">
    <citation type="submission" date="2019-02" db="EMBL/GenBank/DDBJ databases">
        <title>Deep-cultivation of Planctomycetes and their phenomic and genomic characterization uncovers novel biology.</title>
        <authorList>
            <person name="Wiegand S."/>
            <person name="Jogler M."/>
            <person name="Boedeker C."/>
            <person name="Pinto D."/>
            <person name="Vollmers J."/>
            <person name="Rivas-Marin E."/>
            <person name="Kohn T."/>
            <person name="Peeters S.H."/>
            <person name="Heuer A."/>
            <person name="Rast P."/>
            <person name="Oberbeckmann S."/>
            <person name="Bunk B."/>
            <person name="Jeske O."/>
            <person name="Meyerdierks A."/>
            <person name="Storesund J.E."/>
            <person name="Kallscheuer N."/>
            <person name="Luecker S."/>
            <person name="Lage O.M."/>
            <person name="Pohl T."/>
            <person name="Merkel B.J."/>
            <person name="Hornburger P."/>
            <person name="Mueller R.-W."/>
            <person name="Bruemmer F."/>
            <person name="Labrenz M."/>
            <person name="Spormann A.M."/>
            <person name="Op den Camp H."/>
            <person name="Overmann J."/>
            <person name="Amann R."/>
            <person name="Jetten M.S.M."/>
            <person name="Mascher T."/>
            <person name="Medema M.H."/>
            <person name="Devos D.P."/>
            <person name="Kaster A.-K."/>
            <person name="Ovreas L."/>
            <person name="Rohde M."/>
            <person name="Galperin M.Y."/>
            <person name="Jogler C."/>
        </authorList>
    </citation>
    <scope>NUCLEOTIDE SEQUENCE [LARGE SCALE GENOMIC DNA]</scope>
    <source>
        <strain evidence="1 2">HG15A2</strain>
    </source>
</reference>
<evidence type="ECO:0000313" key="1">
    <source>
        <dbReference type="EMBL" id="QDS98398.1"/>
    </source>
</evidence>
<protein>
    <submittedName>
        <fullName evidence="1">Uncharacterized protein</fullName>
    </submittedName>
</protein>
<dbReference type="AlphaFoldDB" id="A0A517MU38"/>
<keyword evidence="2" id="KW-1185">Reference proteome</keyword>
<dbReference type="KEGG" id="amob:HG15A2_16740"/>
<accession>A0A517MU38</accession>
<organism evidence="1 2">
    <name type="scientific">Adhaeretor mobilis</name>
    <dbReference type="NCBI Taxonomy" id="1930276"/>
    <lineage>
        <taxon>Bacteria</taxon>
        <taxon>Pseudomonadati</taxon>
        <taxon>Planctomycetota</taxon>
        <taxon>Planctomycetia</taxon>
        <taxon>Pirellulales</taxon>
        <taxon>Lacipirellulaceae</taxon>
        <taxon>Adhaeretor</taxon>
    </lineage>
</organism>
<dbReference type="RefSeq" id="WP_145059516.1">
    <property type="nucleotide sequence ID" value="NZ_CP036263.1"/>
</dbReference>
<name>A0A517MU38_9BACT</name>